<dbReference type="EMBL" id="FQ790254">
    <property type="protein sequence ID" value="CCD33670.1"/>
    <property type="molecule type" value="Genomic_DNA"/>
</dbReference>
<evidence type="ECO:0000313" key="1">
    <source>
        <dbReference type="EMBL" id="CCD33670.1"/>
    </source>
</evidence>
<name>G2XQY3_BOTF4</name>
<organism evidence="1 2">
    <name type="scientific">Botryotinia fuckeliana (strain T4)</name>
    <name type="common">Noble rot fungus</name>
    <name type="synonym">Botrytis cinerea</name>
    <dbReference type="NCBI Taxonomy" id="999810"/>
    <lineage>
        <taxon>Eukaryota</taxon>
        <taxon>Fungi</taxon>
        <taxon>Dikarya</taxon>
        <taxon>Ascomycota</taxon>
        <taxon>Pezizomycotina</taxon>
        <taxon>Leotiomycetes</taxon>
        <taxon>Helotiales</taxon>
        <taxon>Sclerotiniaceae</taxon>
        <taxon>Botrytis</taxon>
    </lineage>
</organism>
<evidence type="ECO:0000313" key="2">
    <source>
        <dbReference type="Proteomes" id="UP000008177"/>
    </source>
</evidence>
<accession>G2XQY3</accession>
<proteinExistence type="predicted"/>
<dbReference type="Proteomes" id="UP000008177">
    <property type="component" value="Unplaced contigs"/>
</dbReference>
<dbReference type="HOGENOM" id="CLU_2605735_0_0_1"/>
<sequence>MDVLRFVLLLRILQQRQNFLTTKLGGNGSGGVGDDLSAVRTLDADLGAEYLRILIIRYKDSSIPYIPQASPLRSRRRHY</sequence>
<gene>
    <name evidence="1" type="ORF">BofuT4_uP068160.1</name>
</gene>
<protein>
    <submittedName>
        <fullName evidence="1">Uncharacterized protein</fullName>
    </submittedName>
</protein>
<reference evidence="2" key="1">
    <citation type="journal article" date="2011" name="PLoS Genet.">
        <title>Genomic analysis of the necrotrophic fungal pathogens Sclerotinia sclerotiorum and Botrytis cinerea.</title>
        <authorList>
            <person name="Amselem J."/>
            <person name="Cuomo C.A."/>
            <person name="van Kan J.A."/>
            <person name="Viaud M."/>
            <person name="Benito E.P."/>
            <person name="Couloux A."/>
            <person name="Coutinho P.M."/>
            <person name="de Vries R.P."/>
            <person name="Dyer P.S."/>
            <person name="Fillinger S."/>
            <person name="Fournier E."/>
            <person name="Gout L."/>
            <person name="Hahn M."/>
            <person name="Kohn L."/>
            <person name="Lapalu N."/>
            <person name="Plummer K.M."/>
            <person name="Pradier J.M."/>
            <person name="Quevillon E."/>
            <person name="Sharon A."/>
            <person name="Simon A."/>
            <person name="ten Have A."/>
            <person name="Tudzynski B."/>
            <person name="Tudzynski P."/>
            <person name="Wincker P."/>
            <person name="Andrew M."/>
            <person name="Anthouard V."/>
            <person name="Beever R.E."/>
            <person name="Beffa R."/>
            <person name="Benoit I."/>
            <person name="Bouzid O."/>
            <person name="Brault B."/>
            <person name="Chen Z."/>
            <person name="Choquer M."/>
            <person name="Collemare J."/>
            <person name="Cotton P."/>
            <person name="Danchin E.G."/>
            <person name="Da Silva C."/>
            <person name="Gautier A."/>
            <person name="Giraud C."/>
            <person name="Giraud T."/>
            <person name="Gonzalez C."/>
            <person name="Grossetete S."/>
            <person name="Guldener U."/>
            <person name="Henrissat B."/>
            <person name="Howlett B.J."/>
            <person name="Kodira C."/>
            <person name="Kretschmer M."/>
            <person name="Lappartient A."/>
            <person name="Leroch M."/>
            <person name="Levis C."/>
            <person name="Mauceli E."/>
            <person name="Neuveglise C."/>
            <person name="Oeser B."/>
            <person name="Pearson M."/>
            <person name="Poulain J."/>
            <person name="Poussereau N."/>
            <person name="Quesneville H."/>
            <person name="Rascle C."/>
            <person name="Schumacher J."/>
            <person name="Segurens B."/>
            <person name="Sexton A."/>
            <person name="Silva E."/>
            <person name="Sirven C."/>
            <person name="Soanes D.M."/>
            <person name="Talbot N.J."/>
            <person name="Templeton M."/>
            <person name="Yandava C."/>
            <person name="Yarden O."/>
            <person name="Zeng Q."/>
            <person name="Rollins J.A."/>
            <person name="Lebrun M.H."/>
            <person name="Dickman M."/>
        </authorList>
    </citation>
    <scope>NUCLEOTIDE SEQUENCE [LARGE SCALE GENOMIC DNA]</scope>
    <source>
        <strain evidence="2">T4</strain>
    </source>
</reference>
<dbReference type="InParanoid" id="G2XQY3"/>
<dbReference type="AlphaFoldDB" id="G2XQY3"/>